<name>A0A6J7WK94_9CAUD</name>
<accession>A0A6J7WK94</accession>
<reference evidence="2" key="1">
    <citation type="submission" date="2020-05" db="EMBL/GenBank/DDBJ databases">
        <authorList>
            <person name="Chiriac C."/>
            <person name="Salcher M."/>
            <person name="Ghai R."/>
            <person name="Kavagutti S V."/>
        </authorList>
    </citation>
    <scope>NUCLEOTIDE SEQUENCE</scope>
</reference>
<dbReference type="SUPFAM" id="SSF53335">
    <property type="entry name" value="S-adenosyl-L-methionine-dependent methyltransferases"/>
    <property type="match status" value="1"/>
</dbReference>
<dbReference type="InterPro" id="IPR041698">
    <property type="entry name" value="Methyltransf_25"/>
</dbReference>
<sequence length="182" mass="20855">MTKDVWLNANKDDAGDLILTGYEGEFKDMPVYQEIINLVGSCDKVLDFGCGVGRNTIALSNMANLVYGFDLPSMISLVPEENKSENIVYATDWDSVRELNFDCVLASLVFQHIDDEELKNYLYDLSKMTSKLVLHSRTWVDHTETKVLDIVEKYFIAEYIEYTRDPNNPIDDHFIATLAPRR</sequence>
<evidence type="ECO:0000313" key="2">
    <source>
        <dbReference type="EMBL" id="CAB5218186.1"/>
    </source>
</evidence>
<dbReference type="EMBL" id="LR798257">
    <property type="protein sequence ID" value="CAB5218186.1"/>
    <property type="molecule type" value="Genomic_DNA"/>
</dbReference>
<dbReference type="Pfam" id="PF13649">
    <property type="entry name" value="Methyltransf_25"/>
    <property type="match status" value="1"/>
</dbReference>
<dbReference type="Gene3D" id="3.40.50.150">
    <property type="entry name" value="Vaccinia Virus protein VP39"/>
    <property type="match status" value="1"/>
</dbReference>
<dbReference type="InterPro" id="IPR029063">
    <property type="entry name" value="SAM-dependent_MTases_sf"/>
</dbReference>
<proteinExistence type="predicted"/>
<feature type="domain" description="Methyltransferase" evidence="1">
    <location>
        <begin position="45"/>
        <end position="127"/>
    </location>
</feature>
<organism evidence="2">
    <name type="scientific">uncultured Caudovirales phage</name>
    <dbReference type="NCBI Taxonomy" id="2100421"/>
    <lineage>
        <taxon>Viruses</taxon>
        <taxon>Duplodnaviria</taxon>
        <taxon>Heunggongvirae</taxon>
        <taxon>Uroviricota</taxon>
        <taxon>Caudoviricetes</taxon>
        <taxon>Peduoviridae</taxon>
        <taxon>Maltschvirus</taxon>
        <taxon>Maltschvirus maltsch</taxon>
    </lineage>
</organism>
<protein>
    <submittedName>
        <fullName evidence="2">AdoMet_MTases domain containing protein</fullName>
    </submittedName>
</protein>
<gene>
    <name evidence="2" type="ORF">UFOVP204_68</name>
</gene>
<evidence type="ECO:0000259" key="1">
    <source>
        <dbReference type="Pfam" id="PF13649"/>
    </source>
</evidence>
<dbReference type="CDD" id="cd02440">
    <property type="entry name" value="AdoMet_MTases"/>
    <property type="match status" value="1"/>
</dbReference>